<dbReference type="Proteomes" id="UP000527616">
    <property type="component" value="Unassembled WGS sequence"/>
</dbReference>
<dbReference type="Gene3D" id="3.40.50.150">
    <property type="entry name" value="Vaccinia Virus protein VP39"/>
    <property type="match status" value="1"/>
</dbReference>
<keyword evidence="8" id="KW-1185">Reference proteome</keyword>
<dbReference type="EC" id="2.1.1.176" evidence="7"/>
<evidence type="ECO:0000313" key="7">
    <source>
        <dbReference type="EMBL" id="NYI69526.1"/>
    </source>
</evidence>
<evidence type="ECO:0000256" key="3">
    <source>
        <dbReference type="ARBA" id="ARBA00022691"/>
    </source>
</evidence>
<protein>
    <submittedName>
        <fullName evidence="7">16S rRNA (Cytosine967-C5)-methyltransferase</fullName>
        <ecNumber evidence="7">2.1.1.176</ecNumber>
    </submittedName>
</protein>
<dbReference type="InterPro" id="IPR023267">
    <property type="entry name" value="RCMT"/>
</dbReference>
<dbReference type="RefSeq" id="WP_179443589.1">
    <property type="nucleotide sequence ID" value="NZ_JACBZS010000001.1"/>
</dbReference>
<dbReference type="Gene3D" id="1.10.940.10">
    <property type="entry name" value="NusB-like"/>
    <property type="match status" value="1"/>
</dbReference>
<feature type="binding site" evidence="5">
    <location>
        <position position="298"/>
    </location>
    <ligand>
        <name>S-adenosyl-L-methionine</name>
        <dbReference type="ChEBI" id="CHEBI:59789"/>
    </ligand>
</feature>
<dbReference type="SUPFAM" id="SSF53335">
    <property type="entry name" value="S-adenosyl-L-methionine-dependent methyltransferases"/>
    <property type="match status" value="1"/>
</dbReference>
<comment type="caution">
    <text evidence="7">The sequence shown here is derived from an EMBL/GenBank/DDBJ whole genome shotgun (WGS) entry which is preliminary data.</text>
</comment>
<evidence type="ECO:0000256" key="2">
    <source>
        <dbReference type="ARBA" id="ARBA00022679"/>
    </source>
</evidence>
<dbReference type="GO" id="GO:0006355">
    <property type="term" value="P:regulation of DNA-templated transcription"/>
    <property type="evidence" value="ECO:0007669"/>
    <property type="project" value="InterPro"/>
</dbReference>
<dbReference type="EMBL" id="JACBZS010000001">
    <property type="protein sequence ID" value="NYI69526.1"/>
    <property type="molecule type" value="Genomic_DNA"/>
</dbReference>
<dbReference type="GO" id="GO:0008173">
    <property type="term" value="F:RNA methyltransferase activity"/>
    <property type="evidence" value="ECO:0007669"/>
    <property type="project" value="InterPro"/>
</dbReference>
<feature type="binding site" evidence="5">
    <location>
        <position position="341"/>
    </location>
    <ligand>
        <name>S-adenosyl-L-methionine</name>
        <dbReference type="ChEBI" id="CHEBI:59789"/>
    </ligand>
</feature>
<comment type="similarity">
    <text evidence="5">Belongs to the class I-like SAM-binding methyltransferase superfamily. RsmB/NOP family.</text>
</comment>
<evidence type="ECO:0000256" key="5">
    <source>
        <dbReference type="PROSITE-ProRule" id="PRU01023"/>
    </source>
</evidence>
<evidence type="ECO:0000259" key="6">
    <source>
        <dbReference type="PROSITE" id="PS51686"/>
    </source>
</evidence>
<proteinExistence type="inferred from homology"/>
<keyword evidence="2 5" id="KW-0808">Transferase</keyword>
<feature type="active site" description="Nucleophile" evidence="5">
    <location>
        <position position="394"/>
    </location>
</feature>
<dbReference type="PROSITE" id="PS51686">
    <property type="entry name" value="SAM_MT_RSMB_NOP"/>
    <property type="match status" value="1"/>
</dbReference>
<keyword evidence="1 5" id="KW-0489">Methyltransferase</keyword>
<evidence type="ECO:0000256" key="1">
    <source>
        <dbReference type="ARBA" id="ARBA00022603"/>
    </source>
</evidence>
<dbReference type="PANTHER" id="PTHR22807:SF53">
    <property type="entry name" value="RIBOSOMAL RNA SMALL SUBUNIT METHYLTRANSFERASE B-RELATED"/>
    <property type="match status" value="1"/>
</dbReference>
<dbReference type="AlphaFoldDB" id="A0A7Z0D695"/>
<feature type="binding site" evidence="5">
    <location>
        <begin position="273"/>
        <end position="279"/>
    </location>
    <ligand>
        <name>S-adenosyl-L-methionine</name>
        <dbReference type="ChEBI" id="CHEBI:59789"/>
    </ligand>
</feature>
<dbReference type="SUPFAM" id="SSF48013">
    <property type="entry name" value="NusB-like"/>
    <property type="match status" value="1"/>
</dbReference>
<dbReference type="InterPro" id="IPR049560">
    <property type="entry name" value="MeTrfase_RsmB-F_NOP2_cat"/>
</dbReference>
<reference evidence="7 8" key="1">
    <citation type="submission" date="2020-07" db="EMBL/GenBank/DDBJ databases">
        <title>Sequencing the genomes of 1000 actinobacteria strains.</title>
        <authorList>
            <person name="Klenk H.-P."/>
        </authorList>
    </citation>
    <scope>NUCLEOTIDE SEQUENCE [LARGE SCALE GENOMIC DNA]</scope>
    <source>
        <strain evidence="7 8">DSM 103164</strain>
    </source>
</reference>
<sequence length="458" mass="48355">MAERRGPARRRSHGRRRIDPARRAAYRTLREVSEHDAYANLVLPEALRGAGVSGRDAAFATELTNGTLRALGSYDLIIEAASGRAPGEFDPPLLDVLRLGAHQALAMRVPDHAAVAASVDLAGVEVGERVTGLVNAVMRKIAARDLPAWTELLSAGEDELGAIAIRTHHPRWIVQAYADLLPADELVAALEANNAPPQTWLTVRPGLAEVDELVAAGAALDPIAPFGARWSGDPSAAPGVREGRVGVQDPGSQLVALALARGDAPAGRWLDLCAGPGGKAALLAGLARERGDELIAAEPQPHRVRLVERALRAYPSPPEVVVADGTAPPWAAGSFARVLADVPCSGLGALRRRPEARWRRDPEDIAALRPLQETLLGSALDLAEPGGLVAYVTCSPHRAETAEVLDAVLAARADAEPVRAELPEAPAATGPDGRVQLWPHRDGTDAMFIALLRKRATG</sequence>
<dbReference type="InterPro" id="IPR006027">
    <property type="entry name" value="NusB_RsmB_TIM44"/>
</dbReference>
<keyword evidence="4 5" id="KW-0694">RNA-binding</keyword>
<dbReference type="InterPro" id="IPR035926">
    <property type="entry name" value="NusB-like_sf"/>
</dbReference>
<gene>
    <name evidence="7" type="ORF">GGQ54_000086</name>
</gene>
<dbReference type="PANTHER" id="PTHR22807">
    <property type="entry name" value="NOP2 YEAST -RELATED NOL1/NOP2/FMU SUN DOMAIN-CONTAINING"/>
    <property type="match status" value="1"/>
</dbReference>
<dbReference type="GO" id="GO:0003723">
    <property type="term" value="F:RNA binding"/>
    <property type="evidence" value="ECO:0007669"/>
    <property type="project" value="UniProtKB-UniRule"/>
</dbReference>
<dbReference type="Pfam" id="PF01029">
    <property type="entry name" value="NusB"/>
    <property type="match status" value="1"/>
</dbReference>
<keyword evidence="3 5" id="KW-0949">S-adenosyl-L-methionine</keyword>
<dbReference type="InterPro" id="IPR029063">
    <property type="entry name" value="SAM-dependent_MTases_sf"/>
</dbReference>
<evidence type="ECO:0000256" key="4">
    <source>
        <dbReference type="ARBA" id="ARBA00022884"/>
    </source>
</evidence>
<name>A0A7Z0D695_9ACTN</name>
<dbReference type="PRINTS" id="PR02008">
    <property type="entry name" value="RCMTFAMILY"/>
</dbReference>
<dbReference type="CDD" id="cd02440">
    <property type="entry name" value="AdoMet_MTases"/>
    <property type="match status" value="1"/>
</dbReference>
<evidence type="ECO:0000313" key="8">
    <source>
        <dbReference type="Proteomes" id="UP000527616"/>
    </source>
</evidence>
<feature type="domain" description="SAM-dependent MTase RsmB/NOP-type" evidence="6">
    <location>
        <begin position="173"/>
        <end position="455"/>
    </location>
</feature>
<dbReference type="GO" id="GO:0001510">
    <property type="term" value="P:RNA methylation"/>
    <property type="evidence" value="ECO:0007669"/>
    <property type="project" value="InterPro"/>
</dbReference>
<dbReference type="Pfam" id="PF01189">
    <property type="entry name" value="Methyltr_RsmB-F"/>
    <property type="match status" value="1"/>
</dbReference>
<accession>A0A7Z0D695</accession>
<organism evidence="7 8">
    <name type="scientific">Naumannella cuiyingiana</name>
    <dbReference type="NCBI Taxonomy" id="1347891"/>
    <lineage>
        <taxon>Bacteria</taxon>
        <taxon>Bacillati</taxon>
        <taxon>Actinomycetota</taxon>
        <taxon>Actinomycetes</taxon>
        <taxon>Propionibacteriales</taxon>
        <taxon>Propionibacteriaceae</taxon>
        <taxon>Naumannella</taxon>
    </lineage>
</organism>
<feature type="binding site" evidence="5">
    <location>
        <position position="324"/>
    </location>
    <ligand>
        <name>S-adenosyl-L-methionine</name>
        <dbReference type="ChEBI" id="CHEBI:59789"/>
    </ligand>
</feature>
<dbReference type="InterPro" id="IPR001678">
    <property type="entry name" value="MeTrfase_RsmB-F_NOP2_dom"/>
</dbReference>